<dbReference type="Proteomes" id="UP000247409">
    <property type="component" value="Unassembled WGS sequence"/>
</dbReference>
<keyword evidence="3 6" id="KW-0547">Nucleotide-binding</keyword>
<dbReference type="STRING" id="448386.A0A2V3IZN6"/>
<feature type="compositionally biased region" description="Basic residues" evidence="7">
    <location>
        <begin position="865"/>
        <end position="876"/>
    </location>
</feature>
<evidence type="ECO:0000256" key="3">
    <source>
        <dbReference type="ARBA" id="ARBA00022741"/>
    </source>
</evidence>
<evidence type="ECO:0000256" key="7">
    <source>
        <dbReference type="SAM" id="MobiDB-lite"/>
    </source>
</evidence>
<dbReference type="InterPro" id="IPR017441">
    <property type="entry name" value="Protein_kinase_ATP_BS"/>
</dbReference>
<dbReference type="PROSITE" id="PS50011">
    <property type="entry name" value="PROTEIN_KINASE_DOM"/>
    <property type="match status" value="1"/>
</dbReference>
<keyword evidence="5 6" id="KW-0067">ATP-binding</keyword>
<dbReference type="SMART" id="SM00220">
    <property type="entry name" value="S_TKc"/>
    <property type="match status" value="1"/>
</dbReference>
<dbReference type="OrthoDB" id="339325at2759"/>
<dbReference type="InterPro" id="IPR011009">
    <property type="entry name" value="Kinase-like_dom_sf"/>
</dbReference>
<dbReference type="SUPFAM" id="SSF56112">
    <property type="entry name" value="Protein kinase-like (PK-like)"/>
    <property type="match status" value="2"/>
</dbReference>
<dbReference type="Gene3D" id="3.30.200.20">
    <property type="entry name" value="Phosphorylase Kinase, domain 1"/>
    <property type="match status" value="2"/>
</dbReference>
<dbReference type="EMBL" id="NBIV01000023">
    <property type="protein sequence ID" value="PXF47513.1"/>
    <property type="molecule type" value="Genomic_DNA"/>
</dbReference>
<feature type="compositionally biased region" description="Basic and acidic residues" evidence="7">
    <location>
        <begin position="877"/>
        <end position="915"/>
    </location>
</feature>
<comment type="caution">
    <text evidence="9">The sequence shown here is derived from an EMBL/GenBank/DDBJ whole genome shotgun (WGS) entry which is preliminary data.</text>
</comment>
<dbReference type="Pfam" id="PF07714">
    <property type="entry name" value="PK_Tyr_Ser-Thr"/>
    <property type="match status" value="2"/>
</dbReference>
<dbReference type="PROSITE" id="PS00107">
    <property type="entry name" value="PROTEIN_KINASE_ATP"/>
    <property type="match status" value="1"/>
</dbReference>
<sequence>MTQQPSMHSSPSVKLQSSTGRVWDFSVLRPLSPTIRVVRTADGGTYALKTVPIHNEQARADVLCEAQVWLRASVCPSILRLHDCCVTATTAYFIVEYCAGGILTAPRTERSALRTIATLAAALHFLIDSVQQPVHANISAAHVLLDASGGAKLGGFGLARAKRVSSTKRKLSERDDVRALTALLYELCYGERFDTSKPSFPKSSNVSDLTKQLLRSVLLASQSKLPDLLAFRYDLAAARQLVPPCTPPLKPIVNTRAQENLELDINSNRGLPPTSLVSEKSSMSLVLSAAPSQASATAPPASSSSSLPPPRSPSELPAPDVANGQDLAQLDTAEGVTAIVQRIANSSLNSIPTDDVDRILEACVQFKQLPDRLFEALGQLHISSSKGNPIIAFKVVTFIHRLLAEGPATLTSSALQKIDFLRWIETSWSRTRISNHSGKVHPYTYCFATGEISWYATMLSRRAFVHGTYALVFSTSWMARVNGLTSLQSNRREAFRSVLDLLERCGAIVRKVITAQDPAASVKHYAVPFLIREICKTYYSLCWLYGTAPEKMKELLKNELEVAHTAARNANNAVRAVPEVAVQCPPECLLDLEERVPQDFDPAALVSLLKKLKKRKKKKAPGRSDTASTNEKSNITHNRDTRKPTETTPTTEKEDEEEEVKSESISIDVSVNAKRNEPVSVNPIPRRKSSPTRKPYRRPPVVQEREFQNDQAPHVRPPRHSVNRSTSDIGGLRKLSISVRRGASNGYCEPDQNGYGEPTEKVRQLSPRRAQSRSRSRSPPRRTQNSHTSDDKEYDSEDSVSDSVNNSSESDDSDNNTDPIETKPKHEKKRLQKKDGKKKKNKTKKKAKKKEKRDSDSDSEEESTKRKKEKLSKKGKLSVEEADKTDDKKLKSSETGKEVTRRNQVNEKSIPFDKQHPKRKNWARPAGTPDESSESSKEALAAAASGKKTPSINPKFEVAPYEVHFAQQIGSGGFGVVFKAKFRGQTVAVKKIHAHALMNAASVAEFQSEVAVLCTLRHPNIIGFVGACTRPPNLMIITEFMARGTLFDILHQSNERVTWPMRKKFALDTCKGMRYLHNSKLLHRDLKSSNLLLDKDYNCKVGDFGLTRFSKGTAAMQMTGQCGTFQYMAVEVLANKPYSEKADVFSFGVLLWEIVARKLPYFGMQPMQVGMAVLNQGLRPTIPKECPPSLAKLMRSCWDSDPSRRPSFSELVPTLEALPE</sequence>
<evidence type="ECO:0000256" key="2">
    <source>
        <dbReference type="ARBA" id="ARBA00022679"/>
    </source>
</evidence>
<feature type="compositionally biased region" description="Low complexity" evidence="7">
    <location>
        <begin position="288"/>
        <end position="306"/>
    </location>
</feature>
<dbReference type="PROSITE" id="PS00108">
    <property type="entry name" value="PROTEIN_KINASE_ST"/>
    <property type="match status" value="1"/>
</dbReference>
<proteinExistence type="predicted"/>
<feature type="domain" description="Protein kinase" evidence="8">
    <location>
        <begin position="963"/>
        <end position="1218"/>
    </location>
</feature>
<evidence type="ECO:0000313" key="10">
    <source>
        <dbReference type="Proteomes" id="UP000247409"/>
    </source>
</evidence>
<keyword evidence="1" id="KW-0723">Serine/threonine-protein kinase</keyword>
<keyword evidence="10" id="KW-1185">Reference proteome</keyword>
<dbReference type="GO" id="GO:0005524">
    <property type="term" value="F:ATP binding"/>
    <property type="evidence" value="ECO:0007669"/>
    <property type="project" value="UniProtKB-UniRule"/>
</dbReference>
<dbReference type="InterPro" id="IPR001245">
    <property type="entry name" value="Ser-Thr/Tyr_kinase_cat_dom"/>
</dbReference>
<evidence type="ECO:0000313" key="9">
    <source>
        <dbReference type="EMBL" id="PXF47513.1"/>
    </source>
</evidence>
<dbReference type="FunFam" id="3.30.200.20:FF:000180">
    <property type="entry name" value="serine/threonine-protein kinase STY46-like"/>
    <property type="match status" value="1"/>
</dbReference>
<organism evidence="9 10">
    <name type="scientific">Gracilariopsis chorda</name>
    <dbReference type="NCBI Taxonomy" id="448386"/>
    <lineage>
        <taxon>Eukaryota</taxon>
        <taxon>Rhodophyta</taxon>
        <taxon>Florideophyceae</taxon>
        <taxon>Rhodymeniophycidae</taxon>
        <taxon>Gracilariales</taxon>
        <taxon>Gracilariaceae</taxon>
        <taxon>Gracilariopsis</taxon>
    </lineage>
</organism>
<keyword evidence="2" id="KW-0808">Transferase</keyword>
<evidence type="ECO:0000256" key="1">
    <source>
        <dbReference type="ARBA" id="ARBA00022527"/>
    </source>
</evidence>
<feature type="compositionally biased region" description="Basic residues" evidence="7">
    <location>
        <begin position="770"/>
        <end position="780"/>
    </location>
</feature>
<gene>
    <name evidence="9" type="ORF">BWQ96_02657</name>
</gene>
<feature type="compositionally biased region" description="Low complexity" evidence="7">
    <location>
        <begin position="938"/>
        <end position="948"/>
    </location>
</feature>
<feature type="region of interest" description="Disordered" evidence="7">
    <location>
        <begin position="288"/>
        <end position="322"/>
    </location>
</feature>
<feature type="region of interest" description="Disordered" evidence="7">
    <location>
        <begin position="612"/>
        <end position="951"/>
    </location>
</feature>
<dbReference type="InterPro" id="IPR008271">
    <property type="entry name" value="Ser/Thr_kinase_AS"/>
</dbReference>
<feature type="compositionally biased region" description="Basic residues" evidence="7">
    <location>
        <begin position="685"/>
        <end position="697"/>
    </location>
</feature>
<dbReference type="PANTHER" id="PTHR44329">
    <property type="entry name" value="SERINE/THREONINE-PROTEIN KINASE TNNI3K-RELATED"/>
    <property type="match status" value="1"/>
</dbReference>
<dbReference type="CDD" id="cd13999">
    <property type="entry name" value="STKc_MAP3K-like"/>
    <property type="match status" value="1"/>
</dbReference>
<dbReference type="AlphaFoldDB" id="A0A2V3IZN6"/>
<evidence type="ECO:0000256" key="4">
    <source>
        <dbReference type="ARBA" id="ARBA00022777"/>
    </source>
</evidence>
<accession>A0A2V3IZN6</accession>
<reference evidence="9 10" key="1">
    <citation type="journal article" date="2018" name="Mol. Biol. Evol.">
        <title>Analysis of the draft genome of the red seaweed Gracilariopsis chorda provides insights into genome size evolution in Rhodophyta.</title>
        <authorList>
            <person name="Lee J."/>
            <person name="Yang E.C."/>
            <person name="Graf L."/>
            <person name="Yang J.H."/>
            <person name="Qiu H."/>
            <person name="Zel Zion U."/>
            <person name="Chan C.X."/>
            <person name="Stephens T.G."/>
            <person name="Weber A.P.M."/>
            <person name="Boo G.H."/>
            <person name="Boo S.M."/>
            <person name="Kim K.M."/>
            <person name="Shin Y."/>
            <person name="Jung M."/>
            <person name="Lee S.J."/>
            <person name="Yim H.S."/>
            <person name="Lee J.H."/>
            <person name="Bhattacharya D."/>
            <person name="Yoon H.S."/>
        </authorList>
    </citation>
    <scope>NUCLEOTIDE SEQUENCE [LARGE SCALE GENOMIC DNA]</scope>
    <source>
        <strain evidence="9 10">SKKU-2015</strain>
        <tissue evidence="9">Whole body</tissue>
    </source>
</reference>
<evidence type="ECO:0000256" key="6">
    <source>
        <dbReference type="PROSITE-ProRule" id="PRU10141"/>
    </source>
</evidence>
<dbReference type="Gene3D" id="1.10.510.10">
    <property type="entry name" value="Transferase(Phosphotransferase) domain 1"/>
    <property type="match status" value="2"/>
</dbReference>
<feature type="compositionally biased region" description="Basic residues" evidence="7">
    <location>
        <begin position="825"/>
        <end position="851"/>
    </location>
</feature>
<name>A0A2V3IZN6_9FLOR</name>
<dbReference type="InterPro" id="IPR051681">
    <property type="entry name" value="Ser/Thr_Kinases-Pseudokinases"/>
</dbReference>
<dbReference type="GO" id="GO:0004674">
    <property type="term" value="F:protein serine/threonine kinase activity"/>
    <property type="evidence" value="ECO:0007669"/>
    <property type="project" value="UniProtKB-KW"/>
</dbReference>
<keyword evidence="4 9" id="KW-0418">Kinase</keyword>
<feature type="compositionally biased region" description="Basic residues" evidence="7">
    <location>
        <begin position="612"/>
        <end position="621"/>
    </location>
</feature>
<protein>
    <submittedName>
        <fullName evidence="9">Serine/threonine-protein kinase STY46</fullName>
    </submittedName>
</protein>
<feature type="binding site" evidence="6">
    <location>
        <position position="991"/>
    </location>
    <ligand>
        <name>ATP</name>
        <dbReference type="ChEBI" id="CHEBI:30616"/>
    </ligand>
</feature>
<feature type="compositionally biased region" description="Polar residues" evidence="7">
    <location>
        <begin position="625"/>
        <end position="636"/>
    </location>
</feature>
<dbReference type="PRINTS" id="PR00109">
    <property type="entry name" value="TYRKINASE"/>
</dbReference>
<dbReference type="InterPro" id="IPR000719">
    <property type="entry name" value="Prot_kinase_dom"/>
</dbReference>
<evidence type="ECO:0000256" key="5">
    <source>
        <dbReference type="ARBA" id="ARBA00022840"/>
    </source>
</evidence>
<evidence type="ECO:0000259" key="8">
    <source>
        <dbReference type="PROSITE" id="PS50011"/>
    </source>
</evidence>